<sequence>MAKITFTTKFDIQPEYYPKPASSNLPDWLVKMHAYGGFHGIAEGVKTTLNHAEPNSTIKRCVPVLDAATAGYIIYTHSDIWVEKDPHESEQMFQTRGPLNISSHEYGQAKLHPSARKDTSFSKFNNPWMIKTPKGYSTLFVSPMHNPNGIFTAFPAVVDTDSYTQEINFPFMLDNPEFTGLIPAGTPIIQAIPFKRESWQMEIGGQEEIEEAQAVGRRHATKIFNVYRSLFWSRKEFK</sequence>
<proteinExistence type="predicted"/>
<name>A0A6J7WSH8_9CAUD</name>
<reference evidence="1" key="1">
    <citation type="submission" date="2020-05" db="EMBL/GenBank/DDBJ databases">
        <authorList>
            <person name="Chiriac C."/>
            <person name="Salcher M."/>
            <person name="Ghai R."/>
            <person name="Kavagutti S V."/>
        </authorList>
    </citation>
    <scope>NUCLEOTIDE SEQUENCE</scope>
</reference>
<protein>
    <submittedName>
        <fullName evidence="1">Uncharacterized protein</fullName>
    </submittedName>
</protein>
<dbReference type="EMBL" id="LR798289">
    <property type="protein sequence ID" value="CAB5220677.1"/>
    <property type="molecule type" value="Genomic_DNA"/>
</dbReference>
<evidence type="ECO:0000313" key="1">
    <source>
        <dbReference type="EMBL" id="CAB5220677.1"/>
    </source>
</evidence>
<gene>
    <name evidence="1" type="ORF">UFOVP357_13</name>
</gene>
<accession>A0A6J7WSH8</accession>
<organism evidence="1">
    <name type="scientific">uncultured Caudovirales phage</name>
    <dbReference type="NCBI Taxonomy" id="2100421"/>
    <lineage>
        <taxon>Viruses</taxon>
        <taxon>Duplodnaviria</taxon>
        <taxon>Heunggongvirae</taxon>
        <taxon>Uroviricota</taxon>
        <taxon>Caudoviricetes</taxon>
        <taxon>Peduoviridae</taxon>
        <taxon>Maltschvirus</taxon>
        <taxon>Maltschvirus maltsch</taxon>
    </lineage>
</organism>